<proteinExistence type="predicted"/>
<organism evidence="2 3">
    <name type="scientific">Ganoderma sinense ZZ0214-1</name>
    <dbReference type="NCBI Taxonomy" id="1077348"/>
    <lineage>
        <taxon>Eukaryota</taxon>
        <taxon>Fungi</taxon>
        <taxon>Dikarya</taxon>
        <taxon>Basidiomycota</taxon>
        <taxon>Agaricomycotina</taxon>
        <taxon>Agaricomycetes</taxon>
        <taxon>Polyporales</taxon>
        <taxon>Polyporaceae</taxon>
        <taxon>Ganoderma</taxon>
    </lineage>
</organism>
<keyword evidence="3" id="KW-1185">Reference proteome</keyword>
<dbReference type="AlphaFoldDB" id="A0A2G8SJ30"/>
<dbReference type="EMBL" id="AYKW01000007">
    <property type="protein sequence ID" value="PIL33783.1"/>
    <property type="molecule type" value="Genomic_DNA"/>
</dbReference>
<sequence length="166" mass="18187">MPKHQALSNTRTTRLASGESPLAATMAAGAESVNTNIDHAEEVKASKLRLPPAAAAIRKALHADGKEPTEDEIAQAYTEIAAMVPGYSKKVHSNYFSSKRRGRLGGRGVIATQMENAPNPSMHDIILWTYQTGLSSLDVFRIVMRELSDVVKEQAKTEYLLNCCRF</sequence>
<feature type="compositionally biased region" description="Polar residues" evidence="1">
    <location>
        <begin position="1"/>
        <end position="15"/>
    </location>
</feature>
<dbReference type="Proteomes" id="UP000230002">
    <property type="component" value="Unassembled WGS sequence"/>
</dbReference>
<evidence type="ECO:0000256" key="1">
    <source>
        <dbReference type="SAM" id="MobiDB-lite"/>
    </source>
</evidence>
<dbReference type="OrthoDB" id="2765126at2759"/>
<feature type="region of interest" description="Disordered" evidence="1">
    <location>
        <begin position="1"/>
        <end position="20"/>
    </location>
</feature>
<name>A0A2G8SJ30_9APHY</name>
<gene>
    <name evidence="2" type="ORF">GSI_04408</name>
</gene>
<evidence type="ECO:0000313" key="2">
    <source>
        <dbReference type="EMBL" id="PIL33783.1"/>
    </source>
</evidence>
<accession>A0A2G8SJ30</accession>
<comment type="caution">
    <text evidence="2">The sequence shown here is derived from an EMBL/GenBank/DDBJ whole genome shotgun (WGS) entry which is preliminary data.</text>
</comment>
<reference evidence="2 3" key="1">
    <citation type="journal article" date="2015" name="Sci. Rep.">
        <title>Chromosome-level genome map provides insights into diverse defense mechanisms in the medicinal fungus Ganoderma sinense.</title>
        <authorList>
            <person name="Zhu Y."/>
            <person name="Xu J."/>
            <person name="Sun C."/>
            <person name="Zhou S."/>
            <person name="Xu H."/>
            <person name="Nelson D.R."/>
            <person name="Qian J."/>
            <person name="Song J."/>
            <person name="Luo H."/>
            <person name="Xiang L."/>
            <person name="Li Y."/>
            <person name="Xu Z."/>
            <person name="Ji A."/>
            <person name="Wang L."/>
            <person name="Lu S."/>
            <person name="Hayward A."/>
            <person name="Sun W."/>
            <person name="Li X."/>
            <person name="Schwartz D.C."/>
            <person name="Wang Y."/>
            <person name="Chen S."/>
        </authorList>
    </citation>
    <scope>NUCLEOTIDE SEQUENCE [LARGE SCALE GENOMIC DNA]</scope>
    <source>
        <strain evidence="2 3">ZZ0214-1</strain>
    </source>
</reference>
<protein>
    <submittedName>
        <fullName evidence="2">Uncharacterized protein</fullName>
    </submittedName>
</protein>
<evidence type="ECO:0000313" key="3">
    <source>
        <dbReference type="Proteomes" id="UP000230002"/>
    </source>
</evidence>